<evidence type="ECO:0000313" key="5">
    <source>
        <dbReference type="EMBL" id="RGE70148.1"/>
    </source>
</evidence>
<evidence type="ECO:0000313" key="7">
    <source>
        <dbReference type="Proteomes" id="UP000196386"/>
    </source>
</evidence>
<keyword evidence="2" id="KW-0472">Membrane</keyword>
<dbReference type="GeneID" id="72465113"/>
<dbReference type="EMBL" id="QVME01000001">
    <property type="protein sequence ID" value="RGE70148.1"/>
    <property type="molecule type" value="Genomic_DNA"/>
</dbReference>
<sequence>MDEQNMPEGMNEQGSAQSNAGADDAPKIDLQKAAPAPMQADVQPENTGEPAPDTGAGVVKPGSNKLPLIIGGVIVVLAAAIVLLFSGVFSSGDPKAAVDKAFEATNKSIQARADKIMAEVPGMGVMSNLEPKASKTTYDLQLVGIESDVAGSEEDIALVNSLLAGAGVRGNLVSDPENSITELSGSLHLGDLDLVELYGYISPDLLAFHVPTFSDTVLSINPQTFAQDYKNSPLYDGYSSDEELMEMQELLSSELGMSGAFYGLDYKKMQADMYAIAGKALENAAYEKGAKADGLQQYVIKVPGKDVKTFVIDLVNYIYVDSELGQMYSGMFTAGLDGADSFADLFTKELIEPLQAGMPEMDTTITIGVGAKNQIQTMHFEVTPPAEPIDGVTIESLTADFNIAENGDESLTAQAVMSQNGETMTLAMDVSDSYQDGVYDVDFTMDMNLENAPGSMGGDAAAINMAMDMTADQEGKFDMNFHMGIPMDALTSDFAYDIGGSGAITTDGGKTTYDFPTLSASVTAAGEKMGIVFSLKADSEPIDGPYEFSGAQTPLFGMTAEELDAELQKYNDGLNATLGKLLPLIMSASMG</sequence>
<proteinExistence type="predicted"/>
<evidence type="ECO:0000313" key="4">
    <source>
        <dbReference type="EMBL" id="OUP70425.1"/>
    </source>
</evidence>
<reference evidence="4" key="3">
    <citation type="journal article" date="2018" name="BMC Genomics">
        <title>Whole genome sequencing and function prediction of 133 gut anaerobes isolated from chicken caecum in pure cultures.</title>
        <authorList>
            <person name="Medvecky M."/>
            <person name="Cejkova D."/>
            <person name="Polansky O."/>
            <person name="Karasova D."/>
            <person name="Kubasova T."/>
            <person name="Cizek A."/>
            <person name="Rychlik I."/>
        </authorList>
    </citation>
    <scope>NUCLEOTIDE SEQUENCE</scope>
    <source>
        <strain evidence="4">An175</strain>
    </source>
</reference>
<evidence type="ECO:0000313" key="3">
    <source>
        <dbReference type="EMBL" id="CUP53157.1"/>
    </source>
</evidence>
<organism evidence="3 6">
    <name type="scientific">Anaerotruncus colihominis</name>
    <dbReference type="NCBI Taxonomy" id="169435"/>
    <lineage>
        <taxon>Bacteria</taxon>
        <taxon>Bacillati</taxon>
        <taxon>Bacillota</taxon>
        <taxon>Clostridia</taxon>
        <taxon>Eubacteriales</taxon>
        <taxon>Oscillospiraceae</taxon>
        <taxon>Anaerotruncus</taxon>
    </lineage>
</organism>
<protein>
    <submittedName>
        <fullName evidence="3">Uncharacterized protein</fullName>
    </submittedName>
</protein>
<evidence type="ECO:0000313" key="6">
    <source>
        <dbReference type="Proteomes" id="UP000095765"/>
    </source>
</evidence>
<name>A0A174P298_9FIRM</name>
<evidence type="ECO:0000313" key="8">
    <source>
        <dbReference type="Proteomes" id="UP000260828"/>
    </source>
</evidence>
<keyword evidence="2" id="KW-0812">Transmembrane</keyword>
<dbReference type="OrthoDB" id="1859341at2"/>
<reference evidence="7" key="2">
    <citation type="submission" date="2017-04" db="EMBL/GenBank/DDBJ databases">
        <title>Function of individual gut microbiota members based on whole genome sequencing of pure cultures obtained from chicken caecum.</title>
        <authorList>
            <person name="Medvecky M."/>
            <person name="Cejkova D."/>
            <person name="Polansky O."/>
            <person name="Karasova D."/>
            <person name="Kubasova T."/>
            <person name="Cizek A."/>
            <person name="Rychlik I."/>
        </authorList>
    </citation>
    <scope>NUCLEOTIDE SEQUENCE [LARGE SCALE GENOMIC DNA]</scope>
    <source>
        <strain evidence="7">An175</strain>
    </source>
</reference>
<dbReference type="EMBL" id="NFKP01000004">
    <property type="protein sequence ID" value="OUP70425.1"/>
    <property type="molecule type" value="Genomic_DNA"/>
</dbReference>
<accession>A0A174P298</accession>
<dbReference type="Proteomes" id="UP000260828">
    <property type="component" value="Unassembled WGS sequence"/>
</dbReference>
<dbReference type="AlphaFoldDB" id="A0A174P298"/>
<evidence type="ECO:0000256" key="1">
    <source>
        <dbReference type="SAM" id="MobiDB-lite"/>
    </source>
</evidence>
<reference evidence="5 8" key="4">
    <citation type="submission" date="2018-08" db="EMBL/GenBank/DDBJ databases">
        <title>A genome reference for cultivated species of the human gut microbiota.</title>
        <authorList>
            <person name="Zou Y."/>
            <person name="Xue W."/>
            <person name="Luo G."/>
        </authorList>
    </citation>
    <scope>NUCLEOTIDE SEQUENCE [LARGE SCALE GENOMIC DNA]</scope>
    <source>
        <strain evidence="5 8">TF05-12AC</strain>
    </source>
</reference>
<dbReference type="Proteomes" id="UP000095765">
    <property type="component" value="Unassembled WGS sequence"/>
</dbReference>
<feature type="region of interest" description="Disordered" evidence="1">
    <location>
        <begin position="1"/>
        <end position="58"/>
    </location>
</feature>
<dbReference type="Proteomes" id="UP000196386">
    <property type="component" value="Unassembled WGS sequence"/>
</dbReference>
<evidence type="ECO:0000256" key="2">
    <source>
        <dbReference type="SAM" id="Phobius"/>
    </source>
</evidence>
<dbReference type="EMBL" id="CZBE01000006">
    <property type="protein sequence ID" value="CUP53157.1"/>
    <property type="molecule type" value="Genomic_DNA"/>
</dbReference>
<dbReference type="RefSeq" id="WP_006874795.1">
    <property type="nucleotide sequence ID" value="NZ_CABIWA010000003.1"/>
</dbReference>
<keyword evidence="2" id="KW-1133">Transmembrane helix</keyword>
<reference evidence="3 6" key="1">
    <citation type="submission" date="2015-09" db="EMBL/GenBank/DDBJ databases">
        <authorList>
            <consortium name="Pathogen Informatics"/>
        </authorList>
    </citation>
    <scope>NUCLEOTIDE SEQUENCE [LARGE SCALE GENOMIC DNA]</scope>
    <source>
        <strain evidence="3 6">2789STDY5834939</strain>
    </source>
</reference>
<feature type="transmembrane region" description="Helical" evidence="2">
    <location>
        <begin position="68"/>
        <end position="89"/>
    </location>
</feature>
<gene>
    <name evidence="4" type="ORF">B5F11_05310</name>
    <name evidence="5" type="ORF">DXC40_03595</name>
    <name evidence="3" type="ORF">ERS852551_01090</name>
</gene>